<dbReference type="EMBL" id="BJOU01000017">
    <property type="protein sequence ID" value="GED99018.1"/>
    <property type="molecule type" value="Genomic_DNA"/>
</dbReference>
<accession>A0A7I9V0Q1</accession>
<evidence type="ECO:0000256" key="4">
    <source>
        <dbReference type="ARBA" id="ARBA00022692"/>
    </source>
</evidence>
<evidence type="ECO:0008006" key="11">
    <source>
        <dbReference type="Google" id="ProtNLM"/>
    </source>
</evidence>
<dbReference type="RefSeq" id="WP_228460955.1">
    <property type="nucleotide sequence ID" value="NZ_BJOU01000017.1"/>
</dbReference>
<evidence type="ECO:0000256" key="5">
    <source>
        <dbReference type="ARBA" id="ARBA00022989"/>
    </source>
</evidence>
<keyword evidence="2" id="KW-1003">Cell membrane</keyword>
<evidence type="ECO:0000256" key="2">
    <source>
        <dbReference type="ARBA" id="ARBA00022475"/>
    </source>
</evidence>
<comment type="similarity">
    <text evidence="7">Belongs to the glycosyltransferase 87 family.</text>
</comment>
<keyword evidence="10" id="KW-1185">Reference proteome</keyword>
<evidence type="ECO:0000313" key="9">
    <source>
        <dbReference type="EMBL" id="GED99018.1"/>
    </source>
</evidence>
<comment type="subcellular location">
    <subcellularLocation>
        <location evidence="1">Cell membrane</location>
        <topology evidence="1">Multi-pass membrane protein</topology>
    </subcellularLocation>
</comment>
<feature type="transmembrane region" description="Helical" evidence="8">
    <location>
        <begin position="76"/>
        <end position="96"/>
    </location>
</feature>
<sequence>MTGLDLQRSAAPTIAKSVVVVFCAAAVGALVWHLWVVPVAGHYGLFTNGVDTKVYRGGANAVIHGLPLYDRPVYRYWWFTYPPFAAVVMAPLALISPLHAIRLVQAVNIVCLFLLVVLTLRAMGFQRDRRFWLTAVAASLAGLLLEPVHTTIWNGQINLVLAVFVVGCLTLPTGKWRGIGVGIAAGIKLTPIFFVAYLVVTRQFRAALTAVTVFAATILIGLLVLRGQAWRYWTGAGNTAHIGEEDAPSNQSIHGLLARMDALGLWHPPGWLWLPLGIGVAVVGLMAVARLYRAGAQMAAITMAGLTACAVSPFSWGHHWVWILPLLLITVVRVADAVRRDRPITWLWWLVPAAFAVAAGAWRVQVFLEGRLVWRAGTFRVFWSPDAHGWEAVRAVAGSAAYLLVFASAVAAAFYWTRRATSAEAESLRD</sequence>
<dbReference type="AlphaFoldDB" id="A0A7I9V0Q1"/>
<organism evidence="9 10">
    <name type="scientific">Gordonia crocea</name>
    <dbReference type="NCBI Taxonomy" id="589162"/>
    <lineage>
        <taxon>Bacteria</taxon>
        <taxon>Bacillati</taxon>
        <taxon>Actinomycetota</taxon>
        <taxon>Actinomycetes</taxon>
        <taxon>Mycobacteriales</taxon>
        <taxon>Gordoniaceae</taxon>
        <taxon>Gordonia</taxon>
    </lineage>
</organism>
<name>A0A7I9V0Q1_9ACTN</name>
<protein>
    <recommendedName>
        <fullName evidence="11">Polyprenol-phosphate-mannose-dependent alpha-(1-2)-phosphatidylinositol mannoside mannosyltransferase</fullName>
    </recommendedName>
</protein>
<feature type="transmembrane region" description="Helical" evidence="8">
    <location>
        <begin position="392"/>
        <end position="416"/>
    </location>
</feature>
<evidence type="ECO:0000256" key="3">
    <source>
        <dbReference type="ARBA" id="ARBA00022679"/>
    </source>
</evidence>
<feature type="transmembrane region" description="Helical" evidence="8">
    <location>
        <begin position="320"/>
        <end position="338"/>
    </location>
</feature>
<reference evidence="10" key="1">
    <citation type="submission" date="2019-06" db="EMBL/GenBank/DDBJ databases">
        <title>Gordonia isolated from sludge of a wastewater treatment plant.</title>
        <authorList>
            <person name="Tamura T."/>
            <person name="Aoyama K."/>
            <person name="Kang Y."/>
            <person name="Saito S."/>
            <person name="Akiyama N."/>
            <person name="Yazawa K."/>
            <person name="Gonoi T."/>
            <person name="Mikami Y."/>
        </authorList>
    </citation>
    <scope>NUCLEOTIDE SEQUENCE [LARGE SCALE GENOMIC DNA]</scope>
    <source>
        <strain evidence="10">NBRC 107697</strain>
    </source>
</reference>
<feature type="transmembrane region" description="Helical" evidence="8">
    <location>
        <begin position="157"/>
        <end position="173"/>
    </location>
</feature>
<dbReference type="Proteomes" id="UP000444980">
    <property type="component" value="Unassembled WGS sequence"/>
</dbReference>
<feature type="transmembrane region" description="Helical" evidence="8">
    <location>
        <begin position="296"/>
        <end position="314"/>
    </location>
</feature>
<feature type="transmembrane region" description="Helical" evidence="8">
    <location>
        <begin position="179"/>
        <end position="200"/>
    </location>
</feature>
<feature type="transmembrane region" description="Helical" evidence="8">
    <location>
        <begin position="270"/>
        <end position="289"/>
    </location>
</feature>
<feature type="transmembrane region" description="Helical" evidence="8">
    <location>
        <begin position="345"/>
        <end position="364"/>
    </location>
</feature>
<evidence type="ECO:0000256" key="6">
    <source>
        <dbReference type="ARBA" id="ARBA00023136"/>
    </source>
</evidence>
<dbReference type="InterPro" id="IPR018584">
    <property type="entry name" value="GT87"/>
</dbReference>
<evidence type="ECO:0000313" key="10">
    <source>
        <dbReference type="Proteomes" id="UP000444980"/>
    </source>
</evidence>
<feature type="transmembrane region" description="Helical" evidence="8">
    <location>
        <begin position="14"/>
        <end position="35"/>
    </location>
</feature>
<gene>
    <name evidence="9" type="ORF">nbrc107697_30570</name>
</gene>
<dbReference type="GO" id="GO:0016758">
    <property type="term" value="F:hexosyltransferase activity"/>
    <property type="evidence" value="ECO:0007669"/>
    <property type="project" value="InterPro"/>
</dbReference>
<feature type="transmembrane region" description="Helical" evidence="8">
    <location>
        <begin position="129"/>
        <end position="145"/>
    </location>
</feature>
<proteinExistence type="inferred from homology"/>
<evidence type="ECO:0000256" key="1">
    <source>
        <dbReference type="ARBA" id="ARBA00004651"/>
    </source>
</evidence>
<feature type="transmembrane region" description="Helical" evidence="8">
    <location>
        <begin position="103"/>
        <end position="123"/>
    </location>
</feature>
<keyword evidence="5 8" id="KW-1133">Transmembrane helix</keyword>
<evidence type="ECO:0000256" key="8">
    <source>
        <dbReference type="SAM" id="Phobius"/>
    </source>
</evidence>
<comment type="caution">
    <text evidence="9">The sequence shown here is derived from an EMBL/GenBank/DDBJ whole genome shotgun (WGS) entry which is preliminary data.</text>
</comment>
<evidence type="ECO:0000256" key="7">
    <source>
        <dbReference type="ARBA" id="ARBA00024033"/>
    </source>
</evidence>
<keyword evidence="6 8" id="KW-0472">Membrane</keyword>
<dbReference type="GO" id="GO:0005886">
    <property type="term" value="C:plasma membrane"/>
    <property type="evidence" value="ECO:0007669"/>
    <property type="project" value="UniProtKB-SubCell"/>
</dbReference>
<feature type="transmembrane region" description="Helical" evidence="8">
    <location>
        <begin position="207"/>
        <end position="225"/>
    </location>
</feature>
<keyword evidence="4 8" id="KW-0812">Transmembrane</keyword>
<dbReference type="Pfam" id="PF09594">
    <property type="entry name" value="GT87"/>
    <property type="match status" value="1"/>
</dbReference>
<keyword evidence="3" id="KW-0808">Transferase</keyword>